<dbReference type="PANTHER" id="PTHR30620">
    <property type="entry name" value="PERIPLASMIC BETA-GLUCOSIDASE-RELATED"/>
    <property type="match status" value="1"/>
</dbReference>
<dbReference type="EMBL" id="SHBP01000002">
    <property type="protein sequence ID" value="RZO21162.1"/>
    <property type="molecule type" value="Genomic_DNA"/>
</dbReference>
<dbReference type="Pfam" id="PF01915">
    <property type="entry name" value="Glyco_hydro_3_C"/>
    <property type="match status" value="1"/>
</dbReference>
<name>A0A520MIV5_9GAMM</name>
<dbReference type="Gene3D" id="2.60.120.260">
    <property type="entry name" value="Galactose-binding domain-like"/>
    <property type="match status" value="1"/>
</dbReference>
<dbReference type="InterPro" id="IPR017853">
    <property type="entry name" value="GH"/>
</dbReference>
<dbReference type="SUPFAM" id="SSF49785">
    <property type="entry name" value="Galactose-binding domain-like"/>
    <property type="match status" value="1"/>
</dbReference>
<dbReference type="PROSITE" id="PS51175">
    <property type="entry name" value="CBM6"/>
    <property type="match status" value="1"/>
</dbReference>
<dbReference type="PRINTS" id="PR00133">
    <property type="entry name" value="GLHYDRLASE3"/>
</dbReference>
<dbReference type="GO" id="GO:0030246">
    <property type="term" value="F:carbohydrate binding"/>
    <property type="evidence" value="ECO:0007669"/>
    <property type="project" value="InterPro"/>
</dbReference>
<dbReference type="CDD" id="cd04080">
    <property type="entry name" value="CBM6_cellulase-like"/>
    <property type="match status" value="1"/>
</dbReference>
<dbReference type="SUPFAM" id="SSF52279">
    <property type="entry name" value="Beta-D-glucan exohydrolase, C-terminal domain"/>
    <property type="match status" value="1"/>
</dbReference>
<organism evidence="4 5">
    <name type="scientific">SAR92 clade bacterium</name>
    <dbReference type="NCBI Taxonomy" id="2315479"/>
    <lineage>
        <taxon>Bacteria</taxon>
        <taxon>Pseudomonadati</taxon>
        <taxon>Pseudomonadota</taxon>
        <taxon>Gammaproteobacteria</taxon>
        <taxon>Cellvibrionales</taxon>
        <taxon>Porticoccaceae</taxon>
        <taxon>SAR92 clade</taxon>
    </lineage>
</organism>
<dbReference type="InterPro" id="IPR001764">
    <property type="entry name" value="Glyco_hydro_3_N"/>
</dbReference>
<evidence type="ECO:0000256" key="2">
    <source>
        <dbReference type="ARBA" id="ARBA00022801"/>
    </source>
</evidence>
<keyword evidence="2" id="KW-0378">Hydrolase</keyword>
<dbReference type="InterPro" id="IPR006584">
    <property type="entry name" value="Cellulose-bd_IV"/>
</dbReference>
<protein>
    <submittedName>
        <fullName evidence="4">DUF5011 domain-containing protein</fullName>
    </submittedName>
</protein>
<comment type="caution">
    <text evidence="4">The sequence shown here is derived from an EMBL/GenBank/DDBJ whole genome shotgun (WGS) entry which is preliminary data.</text>
</comment>
<proteinExistence type="predicted"/>
<dbReference type="Gene3D" id="2.60.40.10">
    <property type="entry name" value="Immunoglobulins"/>
    <property type="match status" value="2"/>
</dbReference>
<gene>
    <name evidence="4" type="ORF">EVB03_01695</name>
</gene>
<dbReference type="InterPro" id="IPR002772">
    <property type="entry name" value="Glyco_hydro_3_C"/>
</dbReference>
<sequence>MPEAPYITLNGSAELNHEQATSYVDAGATAADFKDGSVTVTVTGSVDADEAGVYTLTYSAIDSDGNIAKPMTRTITVADTVGPVITLNGETSMEINQDSDFSDPGATATDAVDGSVRVVTTGSVDPSAAGTYTLTYTAVDSAANSASKARSVVVKSLSFWPLVKNPIDLDVESIVSEILSRMSLDEKIGQMVQAEIGSVTAADVRQYNLGSVLNGGGSWPNGKQSSVNDWVSLADSFFVASTDKSDGGVGIPVIWGTDAVHGHNNVIGATIFPHNIGLGATNNPDLIREIGEITALEVAVTGIDWVFSPVAAVVRNDRWGRSYEGYSEDPEIVEAYMDEMVKGLQGAAGSDHLFGPDRVVATAKHFIGDGGTTNGTDQGNTEVSETELRDIHGKGYISALGAGVQTIMATYNSWNGTKVHGSGELLTDILKQQMGFDGFVIGDWNGHAQVPGCSNGQCAAAVNAGVDMIMVPNDWRDFVQNTRAQVNDGSISMTRIDDAVTRILRVKARTGLLDQVKPSERSYASITSLIGASEHRAVARRAVRESLVLLKNKNSLLPLSRNLSVLVTGSGADNIGQQSGGWTVTWQGTGNSNSDFPGGTSIYDGIQEAVTSGGGSVQLSVGGSFNGPVPDVAIVVFGETPYAEGNGDISSLEYQPGNKSDLALLKSLQEQGIPVVSIFISGRPLWVNPELNASDAFVASWLPGSEGIGVADVIFKSNNGMVNNDFKGKLSFSWPKSKSQFELNRNDINYDPLFSYGFGLTYNDTDTLGDNLDESGSTGGESPIIHPVPGLIQAEDYSAMDGIQTETSSDVGGGSNIGYVDSGDWVEYKINVASAGSYFVEYRVASLGGSSGFEVLVNGIKIDNQNIPDTGGWQAWTTSSAVFDLAAGNQVLKINAIGGSWNLNWINIVSE</sequence>
<accession>A0A520MIV5</accession>
<evidence type="ECO:0000313" key="5">
    <source>
        <dbReference type="Proteomes" id="UP000315889"/>
    </source>
</evidence>
<evidence type="ECO:0000313" key="4">
    <source>
        <dbReference type="EMBL" id="RZO21162.1"/>
    </source>
</evidence>
<dbReference type="SUPFAM" id="SSF51445">
    <property type="entry name" value="(Trans)glycosidases"/>
    <property type="match status" value="1"/>
</dbReference>
<evidence type="ECO:0000259" key="3">
    <source>
        <dbReference type="PROSITE" id="PS51175"/>
    </source>
</evidence>
<feature type="domain" description="CBM6" evidence="3">
    <location>
        <begin position="790"/>
        <end position="909"/>
    </location>
</feature>
<dbReference type="Gene3D" id="3.20.20.300">
    <property type="entry name" value="Glycoside hydrolase, family 3, N-terminal domain"/>
    <property type="match status" value="1"/>
</dbReference>
<dbReference type="InterPro" id="IPR036881">
    <property type="entry name" value="Glyco_hydro_3_C_sf"/>
</dbReference>
<dbReference type="PANTHER" id="PTHR30620:SF77">
    <property type="entry name" value="LYSOSOMAL BETA GLUCOSIDASE-LIKE"/>
    <property type="match status" value="1"/>
</dbReference>
<dbReference type="GO" id="GO:0008422">
    <property type="term" value="F:beta-glucosidase activity"/>
    <property type="evidence" value="ECO:0007669"/>
    <property type="project" value="TreeGrafter"/>
</dbReference>
<dbReference type="InterPro" id="IPR051915">
    <property type="entry name" value="Cellulose_Degrad_GH3"/>
</dbReference>
<dbReference type="InterPro" id="IPR008979">
    <property type="entry name" value="Galactose-bd-like_sf"/>
</dbReference>
<dbReference type="InterPro" id="IPR036962">
    <property type="entry name" value="Glyco_hydro_3_N_sf"/>
</dbReference>
<dbReference type="InterPro" id="IPR013783">
    <property type="entry name" value="Ig-like_fold"/>
</dbReference>
<dbReference type="InterPro" id="IPR005084">
    <property type="entry name" value="CBM6"/>
</dbReference>
<evidence type="ECO:0000256" key="1">
    <source>
        <dbReference type="ARBA" id="ARBA00022729"/>
    </source>
</evidence>
<dbReference type="Pfam" id="PF00933">
    <property type="entry name" value="Glyco_hydro_3"/>
    <property type="match status" value="1"/>
</dbReference>
<dbReference type="AlphaFoldDB" id="A0A520MIV5"/>
<dbReference type="Pfam" id="PF03422">
    <property type="entry name" value="CBM_6"/>
    <property type="match status" value="1"/>
</dbReference>
<reference evidence="4 5" key="1">
    <citation type="submission" date="2019-02" db="EMBL/GenBank/DDBJ databases">
        <title>Prokaryotic population dynamics and viral predation in marine succession experiment using metagenomics: the confinement effect.</title>
        <authorList>
            <person name="Haro-Moreno J.M."/>
            <person name="Rodriguez-Valera F."/>
            <person name="Lopez-Perez M."/>
        </authorList>
    </citation>
    <scope>NUCLEOTIDE SEQUENCE [LARGE SCALE GENOMIC DNA]</scope>
    <source>
        <strain evidence="4">MED-G170</strain>
    </source>
</reference>
<dbReference type="Pfam" id="PF16403">
    <property type="entry name" value="Bact_surface_Ig-like"/>
    <property type="match status" value="2"/>
</dbReference>
<dbReference type="SMART" id="SM00606">
    <property type="entry name" value="CBD_IV"/>
    <property type="match status" value="1"/>
</dbReference>
<dbReference type="InterPro" id="IPR032179">
    <property type="entry name" value="Cry22Aa_Ig-like"/>
</dbReference>
<dbReference type="GO" id="GO:0009251">
    <property type="term" value="P:glucan catabolic process"/>
    <property type="evidence" value="ECO:0007669"/>
    <property type="project" value="TreeGrafter"/>
</dbReference>
<keyword evidence="1" id="KW-0732">Signal</keyword>
<dbReference type="Proteomes" id="UP000315889">
    <property type="component" value="Unassembled WGS sequence"/>
</dbReference>
<dbReference type="Gene3D" id="3.40.50.1700">
    <property type="entry name" value="Glycoside hydrolase family 3 C-terminal domain"/>
    <property type="match status" value="1"/>
</dbReference>